<evidence type="ECO:0000256" key="7">
    <source>
        <dbReference type="ARBA" id="ARBA00023033"/>
    </source>
</evidence>
<dbReference type="CDD" id="cd11033">
    <property type="entry name" value="CYP142-like"/>
    <property type="match status" value="1"/>
</dbReference>
<comment type="caution">
    <text evidence="9">The sequence shown here is derived from an EMBL/GenBank/DDBJ whole genome shotgun (WGS) entry which is preliminary data.</text>
</comment>
<dbReference type="Gene3D" id="1.10.630.10">
    <property type="entry name" value="Cytochrome P450"/>
    <property type="match status" value="1"/>
</dbReference>
<feature type="compositionally biased region" description="Polar residues" evidence="8">
    <location>
        <begin position="1"/>
        <end position="10"/>
    </location>
</feature>
<gene>
    <name evidence="9" type="ORF">NVS88_11365</name>
</gene>
<keyword evidence="3" id="KW-0349">Heme</keyword>
<keyword evidence="6" id="KW-0408">Iron</keyword>
<evidence type="ECO:0000256" key="2">
    <source>
        <dbReference type="ARBA" id="ARBA00010617"/>
    </source>
</evidence>
<proteinExistence type="inferred from homology"/>
<accession>A0A9X4LZC7</accession>
<dbReference type="InterPro" id="IPR001128">
    <property type="entry name" value="Cyt_P450"/>
</dbReference>
<dbReference type="PANTHER" id="PTHR46696:SF4">
    <property type="entry name" value="BIOTIN BIOSYNTHESIS CYTOCHROME P450"/>
    <property type="match status" value="1"/>
</dbReference>
<evidence type="ECO:0000256" key="6">
    <source>
        <dbReference type="ARBA" id="ARBA00023004"/>
    </source>
</evidence>
<evidence type="ECO:0000256" key="8">
    <source>
        <dbReference type="SAM" id="MobiDB-lite"/>
    </source>
</evidence>
<organism evidence="9 10">
    <name type="scientific">Speluncibacter jeojiensis</name>
    <dbReference type="NCBI Taxonomy" id="2710754"/>
    <lineage>
        <taxon>Bacteria</taxon>
        <taxon>Bacillati</taxon>
        <taxon>Actinomycetota</taxon>
        <taxon>Actinomycetes</taxon>
        <taxon>Mycobacteriales</taxon>
        <taxon>Speluncibacteraceae</taxon>
        <taxon>Speluncibacter</taxon>
    </lineage>
</organism>
<reference evidence="9" key="1">
    <citation type="submission" date="2022-08" db="EMBL/GenBank/DDBJ databases">
        <title>Genome analysis of Corynebacteriales strain.</title>
        <authorList>
            <person name="Lee S.D."/>
        </authorList>
    </citation>
    <scope>NUCLEOTIDE SEQUENCE</scope>
    <source>
        <strain evidence="9">D3-21</strain>
    </source>
</reference>
<dbReference type="GO" id="GO:0005506">
    <property type="term" value="F:iron ion binding"/>
    <property type="evidence" value="ECO:0007669"/>
    <property type="project" value="InterPro"/>
</dbReference>
<dbReference type="InterPro" id="IPR002397">
    <property type="entry name" value="Cyt_P450_B"/>
</dbReference>
<dbReference type="GO" id="GO:0020037">
    <property type="term" value="F:heme binding"/>
    <property type="evidence" value="ECO:0007669"/>
    <property type="project" value="InterPro"/>
</dbReference>
<dbReference type="PRINTS" id="PR00359">
    <property type="entry name" value="BP450"/>
</dbReference>
<comment type="similarity">
    <text evidence="2">Belongs to the cytochrome P450 family.</text>
</comment>
<evidence type="ECO:0000313" key="10">
    <source>
        <dbReference type="Proteomes" id="UP001152755"/>
    </source>
</evidence>
<keyword evidence="10" id="KW-1185">Reference proteome</keyword>
<dbReference type="RefSeq" id="WP_277833700.1">
    <property type="nucleotide sequence ID" value="NZ_JAAIVF010000005.1"/>
</dbReference>
<name>A0A9X4LZC7_9ACTN</name>
<keyword evidence="4" id="KW-0479">Metal-binding</keyword>
<dbReference type="InterPro" id="IPR036396">
    <property type="entry name" value="Cyt_P450_sf"/>
</dbReference>
<dbReference type="AlphaFoldDB" id="A0A9X4LZC7"/>
<dbReference type="SUPFAM" id="SSF48264">
    <property type="entry name" value="Cytochrome P450"/>
    <property type="match status" value="1"/>
</dbReference>
<dbReference type="Pfam" id="PF00067">
    <property type="entry name" value="p450"/>
    <property type="match status" value="1"/>
</dbReference>
<dbReference type="GO" id="GO:0006707">
    <property type="term" value="P:cholesterol catabolic process"/>
    <property type="evidence" value="ECO:0007669"/>
    <property type="project" value="TreeGrafter"/>
</dbReference>
<dbReference type="EMBL" id="JANRHA010000006">
    <property type="protein sequence ID" value="MDG3015150.1"/>
    <property type="molecule type" value="Genomic_DNA"/>
</dbReference>
<evidence type="ECO:0000313" key="9">
    <source>
        <dbReference type="EMBL" id="MDG3015150.1"/>
    </source>
</evidence>
<dbReference type="GO" id="GO:0036199">
    <property type="term" value="F:cholest-4-en-3-one 26-monooxygenase activity"/>
    <property type="evidence" value="ECO:0007669"/>
    <property type="project" value="TreeGrafter"/>
</dbReference>
<evidence type="ECO:0000256" key="4">
    <source>
        <dbReference type="ARBA" id="ARBA00022723"/>
    </source>
</evidence>
<feature type="region of interest" description="Disordered" evidence="8">
    <location>
        <begin position="1"/>
        <end position="21"/>
    </location>
</feature>
<evidence type="ECO:0000256" key="5">
    <source>
        <dbReference type="ARBA" id="ARBA00023002"/>
    </source>
</evidence>
<keyword evidence="5" id="KW-0560">Oxidoreductase</keyword>
<comment type="cofactor">
    <cofactor evidence="1">
        <name>heme</name>
        <dbReference type="ChEBI" id="CHEBI:30413"/>
    </cofactor>
</comment>
<dbReference type="Proteomes" id="UP001152755">
    <property type="component" value="Unassembled WGS sequence"/>
</dbReference>
<evidence type="ECO:0000256" key="3">
    <source>
        <dbReference type="ARBA" id="ARBA00022617"/>
    </source>
</evidence>
<evidence type="ECO:0000256" key="1">
    <source>
        <dbReference type="ARBA" id="ARBA00001971"/>
    </source>
</evidence>
<keyword evidence="7" id="KW-0503">Monooxygenase</keyword>
<protein>
    <submittedName>
        <fullName evidence="9">Cytochrome P450</fullName>
    </submittedName>
</protein>
<sequence>MTQAEPTTGIPSGLDPTDPDLYERGVPAELFARLRRTAPVLWCPQPPGMGGFADEGYWAVTRHADVREVSHHNEIYSSWQNTAIVRFEDDLPRENIDMQRAIMLNKDEPEHTKLRRIVSRGFTPRAIESLRGVLSERAEAIVTRALANGSGNFVTEVACELPLQAIAELLGVPQADRGKLFDWTNQMVGSEDPEFREKYDPITSVGELLGYSYQLADERRRCPADDIITKLVQADVDGERLSPEEFGFFMLLLAVAGNETTRNATSLGMIAFLDNPEPWELFKAERPSTAADEIVRWATPVRAFQRTALSDTELGGQHIRKGDRVAMFYASANFDEEVFENPYTFDITRDPNPHVGFGAAGVHYCIGHNLAKMEIDLIFGAIADHMPDLARLGDPRRLRSSWLSGIKEFPVDFSGGCPVAH</sequence>
<dbReference type="FunFam" id="1.10.630.10:FF:000018">
    <property type="entry name" value="Cytochrome P450 monooxygenase"/>
    <property type="match status" value="1"/>
</dbReference>
<dbReference type="GO" id="GO:0008395">
    <property type="term" value="F:steroid hydroxylase activity"/>
    <property type="evidence" value="ECO:0007669"/>
    <property type="project" value="TreeGrafter"/>
</dbReference>
<dbReference type="PANTHER" id="PTHR46696">
    <property type="entry name" value="P450, PUTATIVE (EUROFUNG)-RELATED"/>
    <property type="match status" value="1"/>
</dbReference>